<keyword evidence="2" id="KW-1185">Reference proteome</keyword>
<dbReference type="RefSeq" id="WP_073146277.1">
    <property type="nucleotide sequence ID" value="NZ_FRAG01000001.1"/>
</dbReference>
<evidence type="ECO:0000313" key="1">
    <source>
        <dbReference type="EMBL" id="SHJ47841.1"/>
    </source>
</evidence>
<accession>A0A1M6JMA1</accession>
<dbReference type="OrthoDB" id="1715639at2"/>
<dbReference type="AlphaFoldDB" id="A0A1M6JMA1"/>
<evidence type="ECO:0000313" key="2">
    <source>
        <dbReference type="Proteomes" id="UP000184465"/>
    </source>
</evidence>
<gene>
    <name evidence="1" type="ORF">SAMN02745912_00045</name>
</gene>
<dbReference type="STRING" id="1121301.SAMN02745912_00045"/>
<name>A0A1M6JMA1_PARC5</name>
<protein>
    <submittedName>
        <fullName evidence="1">Uncharacterized protein</fullName>
    </submittedName>
</protein>
<proteinExistence type="predicted"/>
<dbReference type="Proteomes" id="UP000184465">
    <property type="component" value="Unassembled WGS sequence"/>
</dbReference>
<organism evidence="1 2">
    <name type="scientific">Paramaledivibacter caminithermalis (strain DSM 15212 / CIP 107654 / DViRD3)</name>
    <name type="common">Clostridium caminithermale</name>
    <dbReference type="NCBI Taxonomy" id="1121301"/>
    <lineage>
        <taxon>Bacteria</taxon>
        <taxon>Bacillati</taxon>
        <taxon>Bacillota</taxon>
        <taxon>Clostridia</taxon>
        <taxon>Peptostreptococcales</taxon>
        <taxon>Caminicellaceae</taxon>
        <taxon>Paramaledivibacter</taxon>
    </lineage>
</organism>
<dbReference type="EMBL" id="FRAG01000001">
    <property type="protein sequence ID" value="SHJ47841.1"/>
    <property type="molecule type" value="Genomic_DNA"/>
</dbReference>
<sequence length="62" mass="7463">MNKSGQKDIIKVKKFGEDMGESIPFSEVYRNYKNSEYQRLEEEEIPPNMKEIVKKYFIKLDE</sequence>
<reference evidence="1 2" key="1">
    <citation type="submission" date="2016-11" db="EMBL/GenBank/DDBJ databases">
        <authorList>
            <person name="Jaros S."/>
            <person name="Januszkiewicz K."/>
            <person name="Wedrychowicz H."/>
        </authorList>
    </citation>
    <scope>NUCLEOTIDE SEQUENCE [LARGE SCALE GENOMIC DNA]</scope>
    <source>
        <strain evidence="1 2">DSM 15212</strain>
    </source>
</reference>